<comment type="caution">
    <text evidence="2">The sequence shown here is derived from an EMBL/GenBank/DDBJ whole genome shotgun (WGS) entry which is preliminary data.</text>
</comment>
<dbReference type="RefSeq" id="WP_141928239.1">
    <property type="nucleotide sequence ID" value="NZ_BAABCI010000011.1"/>
</dbReference>
<feature type="region of interest" description="Disordered" evidence="1">
    <location>
        <begin position="1"/>
        <end position="26"/>
    </location>
</feature>
<feature type="region of interest" description="Disordered" evidence="1">
    <location>
        <begin position="164"/>
        <end position="189"/>
    </location>
</feature>
<accession>A0A542EGR2</accession>
<evidence type="ECO:0000256" key="1">
    <source>
        <dbReference type="SAM" id="MobiDB-lite"/>
    </source>
</evidence>
<sequence>MGELGRPTATGRGLGAATNLGSSRDTSEATFTTTALVFDDMPQDFAVARTASSSTALVLRGGASPDRSTALVRAGDVVPSGSVPVPSKREIIADGVHQYTKPRRRGSDVVQRRVGWLATPSLIQVITVERPLRQDGKAYRPAGDWELARRVTYDCASGTAQRRKGVVTSDAVRSSASEPSGASNGSPVDEAAELAESALQFVPASVRRTVVSSVPAPLFTSGNIYRYKNGKHTVEVVRMDAARAVVLNAVLDAGASQWSVEQATYDLGPTRVEGLDG</sequence>
<dbReference type="OrthoDB" id="5145171at2"/>
<dbReference type="AlphaFoldDB" id="A0A542EGR2"/>
<evidence type="ECO:0000313" key="3">
    <source>
        <dbReference type="Proteomes" id="UP000320806"/>
    </source>
</evidence>
<feature type="compositionally biased region" description="Polar residues" evidence="1">
    <location>
        <begin position="171"/>
        <end position="186"/>
    </location>
</feature>
<gene>
    <name evidence="2" type="ORF">FB459_1886</name>
</gene>
<proteinExistence type="predicted"/>
<name>A0A542EGR2_9MICO</name>
<dbReference type="Proteomes" id="UP000320806">
    <property type="component" value="Unassembled WGS sequence"/>
</dbReference>
<organism evidence="2 3">
    <name type="scientific">Yimella lutea</name>
    <dbReference type="NCBI Taxonomy" id="587872"/>
    <lineage>
        <taxon>Bacteria</taxon>
        <taxon>Bacillati</taxon>
        <taxon>Actinomycetota</taxon>
        <taxon>Actinomycetes</taxon>
        <taxon>Micrococcales</taxon>
        <taxon>Dermacoccaceae</taxon>
        <taxon>Yimella</taxon>
    </lineage>
</organism>
<dbReference type="EMBL" id="VFMO01000001">
    <property type="protein sequence ID" value="TQJ14426.1"/>
    <property type="molecule type" value="Genomic_DNA"/>
</dbReference>
<protein>
    <submittedName>
        <fullName evidence="2">Uncharacterized protein</fullName>
    </submittedName>
</protein>
<reference evidence="2 3" key="1">
    <citation type="submission" date="2019-06" db="EMBL/GenBank/DDBJ databases">
        <title>Sequencing the genomes of 1000 actinobacteria strains.</title>
        <authorList>
            <person name="Klenk H.-P."/>
        </authorList>
    </citation>
    <scope>NUCLEOTIDE SEQUENCE [LARGE SCALE GENOMIC DNA]</scope>
    <source>
        <strain evidence="2 3">DSM 19828</strain>
    </source>
</reference>
<evidence type="ECO:0000313" key="2">
    <source>
        <dbReference type="EMBL" id="TQJ14426.1"/>
    </source>
</evidence>
<keyword evidence="3" id="KW-1185">Reference proteome</keyword>